<feature type="repeat" description="PPR" evidence="3">
    <location>
        <begin position="128"/>
        <end position="162"/>
    </location>
</feature>
<dbReference type="AlphaFoldDB" id="A0A7J9K1Z3"/>
<dbReference type="Pfam" id="PF13041">
    <property type="entry name" value="PPR_2"/>
    <property type="match status" value="1"/>
</dbReference>
<dbReference type="Gene3D" id="1.25.40.10">
    <property type="entry name" value="Tetratricopeptide repeat domain"/>
    <property type="match status" value="2"/>
</dbReference>
<evidence type="ECO:0000256" key="1">
    <source>
        <dbReference type="ARBA" id="ARBA00007626"/>
    </source>
</evidence>
<dbReference type="Proteomes" id="UP000593575">
    <property type="component" value="Unassembled WGS sequence"/>
</dbReference>
<dbReference type="FunFam" id="1.25.40.10:FF:000558">
    <property type="entry name" value="Pentatricopeptide repeat-containing protein At5g39710"/>
    <property type="match status" value="1"/>
</dbReference>
<sequence>MFGQMVKRQCKPNVVTYTSLINGFCRTGDFNTAEKAFKEMQSCGLEPNVVTYTILIGSFCKEGKLAKAVFYFELMLSNKCIPNEVTFNYIVNGFTNSPGAVLDNQCFEKRSLFLESYNMIISDGLVQRAAVYNSILLCLCQNGMTRIALQLKDRLMNKGFLSDPVSSAAFLHGICLEGQSKEWRNVISDDLNEQGLQIALKYSELLIQCLPCGITSEASLILQNLIKRCSYENQKEDLKVSAK</sequence>
<dbReference type="InterPro" id="IPR002885">
    <property type="entry name" value="PPR_rpt"/>
</dbReference>
<organism evidence="4 5">
    <name type="scientific">Gossypium armourianum</name>
    <dbReference type="NCBI Taxonomy" id="34283"/>
    <lineage>
        <taxon>Eukaryota</taxon>
        <taxon>Viridiplantae</taxon>
        <taxon>Streptophyta</taxon>
        <taxon>Embryophyta</taxon>
        <taxon>Tracheophyta</taxon>
        <taxon>Spermatophyta</taxon>
        <taxon>Magnoliopsida</taxon>
        <taxon>eudicotyledons</taxon>
        <taxon>Gunneridae</taxon>
        <taxon>Pentapetalae</taxon>
        <taxon>rosids</taxon>
        <taxon>malvids</taxon>
        <taxon>Malvales</taxon>
        <taxon>Malvaceae</taxon>
        <taxon>Malvoideae</taxon>
        <taxon>Gossypium</taxon>
    </lineage>
</organism>
<feature type="repeat" description="PPR" evidence="3">
    <location>
        <begin position="48"/>
        <end position="82"/>
    </location>
</feature>
<dbReference type="EMBL" id="JABFAE010000011">
    <property type="protein sequence ID" value="MBA0840441.1"/>
    <property type="molecule type" value="Genomic_DNA"/>
</dbReference>
<keyword evidence="5" id="KW-1185">Reference proteome</keyword>
<evidence type="ECO:0000256" key="3">
    <source>
        <dbReference type="PROSITE-ProRule" id="PRU00708"/>
    </source>
</evidence>
<accession>A0A7J9K1Z3</accession>
<dbReference type="Pfam" id="PF01535">
    <property type="entry name" value="PPR"/>
    <property type="match status" value="1"/>
</dbReference>
<dbReference type="NCBIfam" id="TIGR00756">
    <property type="entry name" value="PPR"/>
    <property type="match status" value="3"/>
</dbReference>
<dbReference type="InterPro" id="IPR011990">
    <property type="entry name" value="TPR-like_helical_dom_sf"/>
</dbReference>
<evidence type="ECO:0000313" key="4">
    <source>
        <dbReference type="EMBL" id="MBA0840441.1"/>
    </source>
</evidence>
<reference evidence="4 5" key="1">
    <citation type="journal article" date="2019" name="Genome Biol. Evol.">
        <title>Insights into the evolution of the New World diploid cottons (Gossypium, subgenus Houzingenia) based on genome sequencing.</title>
        <authorList>
            <person name="Grover C.E."/>
            <person name="Arick M.A. 2nd"/>
            <person name="Thrash A."/>
            <person name="Conover J.L."/>
            <person name="Sanders W.S."/>
            <person name="Peterson D.G."/>
            <person name="Frelichowski J.E."/>
            <person name="Scheffler J.A."/>
            <person name="Scheffler B.E."/>
            <person name="Wendel J.F."/>
        </authorList>
    </citation>
    <scope>NUCLEOTIDE SEQUENCE [LARGE SCALE GENOMIC DNA]</scope>
    <source>
        <strain evidence="4">6</strain>
        <tissue evidence="4">Leaf</tissue>
    </source>
</reference>
<dbReference type="PROSITE" id="PS51375">
    <property type="entry name" value="PPR"/>
    <property type="match status" value="3"/>
</dbReference>
<name>A0A7J9K1Z3_9ROSI</name>
<evidence type="ECO:0008006" key="6">
    <source>
        <dbReference type="Google" id="ProtNLM"/>
    </source>
</evidence>
<gene>
    <name evidence="4" type="ORF">Goarm_003023</name>
</gene>
<comment type="similarity">
    <text evidence="1">Belongs to the PPR family. P subfamily.</text>
</comment>
<evidence type="ECO:0000313" key="5">
    <source>
        <dbReference type="Proteomes" id="UP000593575"/>
    </source>
</evidence>
<dbReference type="PANTHER" id="PTHR47941">
    <property type="entry name" value="PENTATRICOPEPTIDE REPEAT-CONTAINING PROTEIN 3, MITOCHONDRIAL"/>
    <property type="match status" value="1"/>
</dbReference>
<keyword evidence="2" id="KW-0677">Repeat</keyword>
<feature type="repeat" description="PPR" evidence="3">
    <location>
        <begin position="13"/>
        <end position="47"/>
    </location>
</feature>
<proteinExistence type="inferred from homology"/>
<evidence type="ECO:0000256" key="2">
    <source>
        <dbReference type="ARBA" id="ARBA00022737"/>
    </source>
</evidence>
<protein>
    <recommendedName>
        <fullName evidence="6">Pentatricopeptide repeat-containing protein</fullName>
    </recommendedName>
</protein>
<comment type="caution">
    <text evidence="4">The sequence shown here is derived from an EMBL/GenBank/DDBJ whole genome shotgun (WGS) entry which is preliminary data.</text>
</comment>